<comment type="similarity">
    <text evidence="2">Belongs to the CPA3 antiporters (TC 2.A.63) subunit E family.</text>
</comment>
<keyword evidence="5" id="KW-1133">Transmembrane helix</keyword>
<name>A0ABM8C063_9BURK</name>
<proteinExistence type="inferred from homology"/>
<comment type="subcellular location">
    <subcellularLocation>
        <location evidence="1">Cell membrane</location>
        <topology evidence="1">Multi-pass membrane protein</topology>
    </subcellularLocation>
</comment>
<dbReference type="InterPro" id="IPR002758">
    <property type="entry name" value="Cation_antiport_E"/>
</dbReference>
<evidence type="ECO:0000313" key="8">
    <source>
        <dbReference type="Proteomes" id="UP001163336"/>
    </source>
</evidence>
<dbReference type="RefSeq" id="WP_281911248.1">
    <property type="nucleotide sequence ID" value="NZ_AP026966.1"/>
</dbReference>
<protein>
    <submittedName>
        <fullName evidence="7">Na+/H+ antiporter subunit E</fullName>
    </submittedName>
</protein>
<evidence type="ECO:0000256" key="4">
    <source>
        <dbReference type="ARBA" id="ARBA00022692"/>
    </source>
</evidence>
<organism evidence="7 8">
    <name type="scientific">Massilia varians</name>
    <dbReference type="NCBI Taxonomy" id="457921"/>
    <lineage>
        <taxon>Bacteria</taxon>
        <taxon>Pseudomonadati</taxon>
        <taxon>Pseudomonadota</taxon>
        <taxon>Betaproteobacteria</taxon>
        <taxon>Burkholderiales</taxon>
        <taxon>Oxalobacteraceae</taxon>
        <taxon>Telluria group</taxon>
        <taxon>Massilia</taxon>
    </lineage>
</organism>
<keyword evidence="4" id="KW-0812">Transmembrane</keyword>
<dbReference type="PANTHER" id="PTHR34584:SF1">
    <property type="entry name" value="NA(+)_H(+) ANTIPORTER SUBUNIT E1"/>
    <property type="match status" value="1"/>
</dbReference>
<keyword evidence="6" id="KW-0472">Membrane</keyword>
<sequence length="177" mass="20297">MMRWLPYPVVSLGLCVLWLLLNQTVDPANLLFGALLGIAVPLLTRRLQPFGYPRMRAPVTFVRLMGMAGVEVVRSCFNVCRIILFRDYRTVKAQFMRIPLDLRDPYGLAMLSCLINMTPGTVWVEILPEGYELSLHVFDLHDEQWWIDTIKTRYEQPLIEIFEGGATQPEDKDGNPA</sequence>
<evidence type="ECO:0000256" key="5">
    <source>
        <dbReference type="ARBA" id="ARBA00022989"/>
    </source>
</evidence>
<dbReference type="EMBL" id="AP026966">
    <property type="protein sequence ID" value="BDT56545.1"/>
    <property type="molecule type" value="Genomic_DNA"/>
</dbReference>
<evidence type="ECO:0000256" key="3">
    <source>
        <dbReference type="ARBA" id="ARBA00022475"/>
    </source>
</evidence>
<gene>
    <name evidence="7" type="ORF">MasN3_00390</name>
</gene>
<evidence type="ECO:0000256" key="2">
    <source>
        <dbReference type="ARBA" id="ARBA00006228"/>
    </source>
</evidence>
<accession>A0ABM8C063</accession>
<keyword evidence="3" id="KW-1003">Cell membrane</keyword>
<evidence type="ECO:0000256" key="1">
    <source>
        <dbReference type="ARBA" id="ARBA00004651"/>
    </source>
</evidence>
<dbReference type="PANTHER" id="PTHR34584">
    <property type="entry name" value="NA(+)/H(+) ANTIPORTER SUBUNIT E1"/>
    <property type="match status" value="1"/>
</dbReference>
<keyword evidence="8" id="KW-1185">Reference proteome</keyword>
<dbReference type="PIRSF" id="PIRSF019239">
    <property type="entry name" value="MrpE"/>
    <property type="match status" value="1"/>
</dbReference>
<evidence type="ECO:0000256" key="6">
    <source>
        <dbReference type="ARBA" id="ARBA00023136"/>
    </source>
</evidence>
<evidence type="ECO:0000313" key="7">
    <source>
        <dbReference type="EMBL" id="BDT56545.1"/>
    </source>
</evidence>
<dbReference type="Proteomes" id="UP001163336">
    <property type="component" value="Chromosome"/>
</dbReference>
<reference evidence="7" key="1">
    <citation type="submission" date="2022-11" db="EMBL/GenBank/DDBJ databases">
        <title>Isolation and characterization of PLA-degrading bacterium Massilia sp. from Antarctic soil.</title>
        <authorList>
            <person name="Sato K."/>
            <person name="Gomez-Fuentes C."/>
            <person name="Ahmad S.A."/>
            <person name="Zulkharnain A."/>
        </authorList>
    </citation>
    <scope>NUCLEOTIDE SEQUENCE</scope>
    <source>
        <strain evidence="7">N-3</strain>
    </source>
</reference>
<dbReference type="NCBIfam" id="NF006520">
    <property type="entry name" value="PRK08965.1-4"/>
    <property type="match status" value="1"/>
</dbReference>
<dbReference type="Pfam" id="PF01899">
    <property type="entry name" value="MNHE"/>
    <property type="match status" value="1"/>
</dbReference>